<evidence type="ECO:0000313" key="1">
    <source>
        <dbReference type="EMBL" id="SFB80464.1"/>
    </source>
</evidence>
<dbReference type="AlphaFoldDB" id="A0A1I1E063"/>
<keyword evidence="2" id="KW-1185">Reference proteome</keyword>
<protein>
    <submittedName>
        <fullName evidence="1">Uncharacterized protein</fullName>
    </submittedName>
</protein>
<accession>A0A1I1E063</accession>
<sequence>MSKLFIEVSPADKGRWVACAAREGKTLQEWVTQLLNAEASRNPPPPPKWMREAGFSNRLATALLRAGYHDSDVLSGSLRQEPDDYWYQHQDFGPRCLRELKEKWPV</sequence>
<dbReference type="OrthoDB" id="9999473at2"/>
<evidence type="ECO:0000313" key="2">
    <source>
        <dbReference type="Proteomes" id="UP000199058"/>
    </source>
</evidence>
<organism evidence="1 2">
    <name type="scientific">Marinospirillum celere</name>
    <dbReference type="NCBI Taxonomy" id="1122252"/>
    <lineage>
        <taxon>Bacteria</taxon>
        <taxon>Pseudomonadati</taxon>
        <taxon>Pseudomonadota</taxon>
        <taxon>Gammaproteobacteria</taxon>
        <taxon>Oceanospirillales</taxon>
        <taxon>Oceanospirillaceae</taxon>
        <taxon>Marinospirillum</taxon>
    </lineage>
</organism>
<dbReference type="STRING" id="1122252.SAMN05660443_0234"/>
<reference evidence="1 2" key="1">
    <citation type="submission" date="2016-10" db="EMBL/GenBank/DDBJ databases">
        <authorList>
            <person name="de Groot N.N."/>
        </authorList>
    </citation>
    <scope>NUCLEOTIDE SEQUENCE [LARGE SCALE GENOMIC DNA]</scope>
    <source>
        <strain evidence="1 2">DSM 18438</strain>
    </source>
</reference>
<dbReference type="Proteomes" id="UP000199058">
    <property type="component" value="Unassembled WGS sequence"/>
</dbReference>
<gene>
    <name evidence="1" type="ORF">SAMN05660443_0234</name>
</gene>
<proteinExistence type="predicted"/>
<name>A0A1I1E063_9GAMM</name>
<dbReference type="RefSeq" id="WP_091957947.1">
    <property type="nucleotide sequence ID" value="NZ_FOLH01000001.1"/>
</dbReference>
<dbReference type="EMBL" id="FOLH01000001">
    <property type="protein sequence ID" value="SFB80464.1"/>
    <property type="molecule type" value="Genomic_DNA"/>
</dbReference>